<dbReference type="InterPro" id="IPR016195">
    <property type="entry name" value="Pol/histidinol_Pase-like"/>
</dbReference>
<evidence type="ECO:0000313" key="5">
    <source>
        <dbReference type="EMBL" id="PID56553.1"/>
    </source>
</evidence>
<dbReference type="GO" id="GO:0030145">
    <property type="term" value="F:manganese ion binding"/>
    <property type="evidence" value="ECO:0007669"/>
    <property type="project" value="InterPro"/>
</dbReference>
<keyword evidence="3" id="KW-0378">Hydrolase</keyword>
<dbReference type="Proteomes" id="UP000229740">
    <property type="component" value="Unassembled WGS sequence"/>
</dbReference>
<accession>A0A2G6E390</accession>
<dbReference type="PIRSF" id="PIRSF016557">
    <property type="entry name" value="Caps_synth_CpsB"/>
    <property type="match status" value="1"/>
</dbReference>
<dbReference type="GO" id="GO:0004725">
    <property type="term" value="F:protein tyrosine phosphatase activity"/>
    <property type="evidence" value="ECO:0007669"/>
    <property type="project" value="UniProtKB-EC"/>
</dbReference>
<dbReference type="SUPFAM" id="SSF89550">
    <property type="entry name" value="PHP domain-like"/>
    <property type="match status" value="1"/>
</dbReference>
<gene>
    <name evidence="5" type="ORF">CSB45_11040</name>
</gene>
<dbReference type="PANTHER" id="PTHR39181">
    <property type="entry name" value="TYROSINE-PROTEIN PHOSPHATASE YWQE"/>
    <property type="match status" value="1"/>
</dbReference>
<dbReference type="Pfam" id="PF19567">
    <property type="entry name" value="CpsB_CapC"/>
    <property type="match status" value="1"/>
</dbReference>
<comment type="caution">
    <text evidence="5">The sequence shown here is derived from an EMBL/GenBank/DDBJ whole genome shotgun (WGS) entry which is preliminary data.</text>
</comment>
<evidence type="ECO:0000256" key="4">
    <source>
        <dbReference type="ARBA" id="ARBA00051722"/>
    </source>
</evidence>
<evidence type="ECO:0000313" key="6">
    <source>
        <dbReference type="Proteomes" id="UP000229740"/>
    </source>
</evidence>
<dbReference type="PANTHER" id="PTHR39181:SF1">
    <property type="entry name" value="TYROSINE-PROTEIN PHOSPHATASE YWQE"/>
    <property type="match status" value="1"/>
</dbReference>
<dbReference type="InterPro" id="IPR016667">
    <property type="entry name" value="Caps_polysacc_synth_CpsB/CapC"/>
</dbReference>
<organism evidence="5 6">
    <name type="scientific">candidate division KSB3 bacterium</name>
    <dbReference type="NCBI Taxonomy" id="2044937"/>
    <lineage>
        <taxon>Bacteria</taxon>
        <taxon>candidate division KSB3</taxon>
    </lineage>
</organism>
<dbReference type="AlphaFoldDB" id="A0A2G6E390"/>
<dbReference type="Gene3D" id="3.20.20.140">
    <property type="entry name" value="Metal-dependent hydrolases"/>
    <property type="match status" value="1"/>
</dbReference>
<protein>
    <recommendedName>
        <fullName evidence="2">protein-tyrosine-phosphatase</fullName>
        <ecNumber evidence="2">3.1.3.48</ecNumber>
    </recommendedName>
</protein>
<reference evidence="5 6" key="1">
    <citation type="submission" date="2017-10" db="EMBL/GenBank/DDBJ databases">
        <title>Novel microbial diversity and functional potential in the marine mammal oral microbiome.</title>
        <authorList>
            <person name="Dudek N.K."/>
            <person name="Sun C.L."/>
            <person name="Burstein D."/>
            <person name="Kantor R.S."/>
            <person name="Aliaga Goltsman D.S."/>
            <person name="Bik E.M."/>
            <person name="Thomas B.C."/>
            <person name="Banfield J.F."/>
            <person name="Relman D.A."/>
        </authorList>
    </citation>
    <scope>NUCLEOTIDE SEQUENCE [LARGE SCALE GENOMIC DNA]</scope>
    <source>
        <strain evidence="5">DOLZORAL124_49_17</strain>
    </source>
</reference>
<evidence type="ECO:0000256" key="3">
    <source>
        <dbReference type="ARBA" id="ARBA00022801"/>
    </source>
</evidence>
<dbReference type="EC" id="3.1.3.48" evidence="2"/>
<sequence length="256" mass="27943">MIDIHCHILPGIDDGARTLEESLEMARMAVADGITTIVATPHQQNGVYHNSAARIRQHVQELRTALQEAGIPLKILPGAEVHINVNTVKKITTGDIMTVNQAGRYFLLELPPHTIPPNIERMTFELLMKNIIPILAHPERIVEVQDNPQRIYDLAASGVLSQITAMSLSGGFGRRAKQCAKTLLQHNMAHIIASDAHSSTSRLPILSEGVKAAAKIVGEEFAEAMVGSIPQQIIAGAVVAHLDPPIPLKRRLFSLW</sequence>
<evidence type="ECO:0000256" key="1">
    <source>
        <dbReference type="ARBA" id="ARBA00005750"/>
    </source>
</evidence>
<dbReference type="EMBL" id="PDPS01000033">
    <property type="protein sequence ID" value="PID56553.1"/>
    <property type="molecule type" value="Genomic_DNA"/>
</dbReference>
<comment type="similarity">
    <text evidence="1">Belongs to the metallo-dependent hydrolases superfamily. CpsB/CapC family.</text>
</comment>
<proteinExistence type="inferred from homology"/>
<comment type="catalytic activity">
    <reaction evidence="4">
        <text>O-phospho-L-tyrosyl-[protein] + H2O = L-tyrosyl-[protein] + phosphate</text>
        <dbReference type="Rhea" id="RHEA:10684"/>
        <dbReference type="Rhea" id="RHEA-COMP:10136"/>
        <dbReference type="Rhea" id="RHEA-COMP:20101"/>
        <dbReference type="ChEBI" id="CHEBI:15377"/>
        <dbReference type="ChEBI" id="CHEBI:43474"/>
        <dbReference type="ChEBI" id="CHEBI:46858"/>
        <dbReference type="ChEBI" id="CHEBI:61978"/>
        <dbReference type="EC" id="3.1.3.48"/>
    </reaction>
</comment>
<evidence type="ECO:0000256" key="2">
    <source>
        <dbReference type="ARBA" id="ARBA00013064"/>
    </source>
</evidence>
<name>A0A2G6E390_9BACT</name>